<organism evidence="1 2">
    <name type="scientific">Zunongwangia profunda</name>
    <dbReference type="NCBI Taxonomy" id="398743"/>
    <lineage>
        <taxon>Bacteria</taxon>
        <taxon>Pseudomonadati</taxon>
        <taxon>Bacteroidota</taxon>
        <taxon>Flavobacteriia</taxon>
        <taxon>Flavobacteriales</taxon>
        <taxon>Flavobacteriaceae</taxon>
        <taxon>Zunongwangia</taxon>
    </lineage>
</organism>
<name>A0A3D5J5C0_9FLAO</name>
<reference evidence="1 2" key="1">
    <citation type="journal article" date="2018" name="Nat. Biotechnol.">
        <title>A standardized bacterial taxonomy based on genome phylogeny substantially revises the tree of life.</title>
        <authorList>
            <person name="Parks D.H."/>
            <person name="Chuvochina M."/>
            <person name="Waite D.W."/>
            <person name="Rinke C."/>
            <person name="Skarshewski A."/>
            <person name="Chaumeil P.A."/>
            <person name="Hugenholtz P."/>
        </authorList>
    </citation>
    <scope>NUCLEOTIDE SEQUENCE [LARGE SCALE GENOMIC DNA]</scope>
    <source>
        <strain evidence="1">UBA9359</strain>
    </source>
</reference>
<comment type="caution">
    <text evidence="1">The sequence shown here is derived from an EMBL/GenBank/DDBJ whole genome shotgun (WGS) entry which is preliminary data.</text>
</comment>
<dbReference type="Proteomes" id="UP000264330">
    <property type="component" value="Unassembled WGS sequence"/>
</dbReference>
<dbReference type="EMBL" id="DPMF01000359">
    <property type="protein sequence ID" value="HCV82466.1"/>
    <property type="molecule type" value="Genomic_DNA"/>
</dbReference>
<evidence type="ECO:0000313" key="1">
    <source>
        <dbReference type="EMBL" id="HCV82466.1"/>
    </source>
</evidence>
<protein>
    <submittedName>
        <fullName evidence="1">RagB/SusD family nutrient uptake outer membrane protein</fullName>
    </submittedName>
</protein>
<sequence>MLTFQSKKQTTMKKLLYILSFSALLGSCTSDSEFLDREPTNILGQEETFNRPDLVLSVLADLYNRYYDFGTVEDWS</sequence>
<evidence type="ECO:0000313" key="2">
    <source>
        <dbReference type="Proteomes" id="UP000264330"/>
    </source>
</evidence>
<dbReference type="PROSITE" id="PS51257">
    <property type="entry name" value="PROKAR_LIPOPROTEIN"/>
    <property type="match status" value="1"/>
</dbReference>
<gene>
    <name evidence="1" type="ORF">DGQ38_15605</name>
</gene>
<dbReference type="AlphaFoldDB" id="A0A3D5J5C0"/>
<proteinExistence type="predicted"/>
<accession>A0A3D5J5C0</accession>
<feature type="non-terminal residue" evidence="1">
    <location>
        <position position="76"/>
    </location>
</feature>